<dbReference type="Gene3D" id="3.30.66.10">
    <property type="entry name" value="DNA topoisomerase I domain"/>
    <property type="match status" value="1"/>
</dbReference>
<keyword evidence="6 9" id="KW-0413">Isomerase</keyword>
<dbReference type="InterPro" id="IPR011010">
    <property type="entry name" value="DNA_brk_join_enz"/>
</dbReference>
<evidence type="ECO:0000256" key="4">
    <source>
        <dbReference type="ARBA" id="ARBA00023029"/>
    </source>
</evidence>
<dbReference type="InterPro" id="IPR035447">
    <property type="entry name" value="DNA_topo_I_N_sf"/>
</dbReference>
<dbReference type="PATRIC" id="fig|449.7.peg.2137"/>
<feature type="domain" description="DNA topoisomerase IB N-terminal" evidence="8">
    <location>
        <begin position="38"/>
        <end position="86"/>
    </location>
</feature>
<dbReference type="Proteomes" id="UP000032803">
    <property type="component" value="Chromosome I"/>
</dbReference>
<dbReference type="InterPro" id="IPR013500">
    <property type="entry name" value="TopoI_cat_euk"/>
</dbReference>
<dbReference type="Gene3D" id="1.10.132.120">
    <property type="match status" value="1"/>
</dbReference>
<evidence type="ECO:0000256" key="2">
    <source>
        <dbReference type="ARBA" id="ARBA00006645"/>
    </source>
</evidence>
<organism evidence="9 10">
    <name type="scientific">Legionella hackeliae</name>
    <dbReference type="NCBI Taxonomy" id="449"/>
    <lineage>
        <taxon>Bacteria</taxon>
        <taxon>Pseudomonadati</taxon>
        <taxon>Pseudomonadota</taxon>
        <taxon>Gammaproteobacteria</taxon>
        <taxon>Legionellales</taxon>
        <taxon>Legionellaceae</taxon>
        <taxon>Legionella</taxon>
    </lineage>
</organism>
<evidence type="ECO:0000256" key="6">
    <source>
        <dbReference type="ARBA" id="ARBA00023235"/>
    </source>
</evidence>
<dbReference type="KEGG" id="lha:LHA_2010"/>
<reference evidence="10" key="1">
    <citation type="submission" date="2014-09" db="EMBL/GenBank/DDBJ databases">
        <authorList>
            <person name="Gomez-Valero L."/>
        </authorList>
    </citation>
    <scope>NUCLEOTIDE SEQUENCE [LARGE SCALE GENOMIC DNA]</scope>
    <source>
        <strain evidence="10">ATCC35250</strain>
    </source>
</reference>
<dbReference type="InterPro" id="IPR049331">
    <property type="entry name" value="Top1B_N_bact"/>
</dbReference>
<dbReference type="GO" id="GO:0006265">
    <property type="term" value="P:DNA topological change"/>
    <property type="evidence" value="ECO:0007669"/>
    <property type="project" value="InterPro"/>
</dbReference>
<proteinExistence type="inferred from homology"/>
<evidence type="ECO:0000256" key="1">
    <source>
        <dbReference type="ARBA" id="ARBA00000213"/>
    </source>
</evidence>
<dbReference type="AlphaFoldDB" id="A0A0A8UU36"/>
<comment type="similarity">
    <text evidence="2">Belongs to the type IB topoisomerase family.</text>
</comment>
<evidence type="ECO:0000259" key="7">
    <source>
        <dbReference type="Pfam" id="PF01028"/>
    </source>
</evidence>
<dbReference type="PROSITE" id="PS52038">
    <property type="entry name" value="TOPO_IB_2"/>
    <property type="match status" value="1"/>
</dbReference>
<dbReference type="STRING" id="449.LHA_2010"/>
<dbReference type="GO" id="GO:0003677">
    <property type="term" value="F:DNA binding"/>
    <property type="evidence" value="ECO:0007669"/>
    <property type="project" value="UniProtKB-KW"/>
</dbReference>
<dbReference type="HOGENOM" id="CLU_046978_1_1_6"/>
<dbReference type="InterPro" id="IPR014711">
    <property type="entry name" value="TopoI_cat_a-hlx-sub_euk"/>
</dbReference>
<protein>
    <recommendedName>
        <fullName evidence="3">DNA topoisomerase</fullName>
        <ecNumber evidence="3">5.6.2.1</ecNumber>
    </recommendedName>
</protein>
<dbReference type="GO" id="GO:0003917">
    <property type="term" value="F:DNA topoisomerase type I (single strand cut, ATP-independent) activity"/>
    <property type="evidence" value="ECO:0007669"/>
    <property type="project" value="UniProtKB-EC"/>
</dbReference>
<dbReference type="InterPro" id="IPR001631">
    <property type="entry name" value="TopoI"/>
</dbReference>
<dbReference type="RefSeq" id="WP_082060325.1">
    <property type="nucleotide sequence ID" value="NZ_LN681225.1"/>
</dbReference>
<comment type="catalytic activity">
    <reaction evidence="1">
        <text>ATP-independent breakage of single-stranded DNA, followed by passage and rejoining.</text>
        <dbReference type="EC" id="5.6.2.1"/>
    </reaction>
</comment>
<keyword evidence="5" id="KW-0238">DNA-binding</keyword>
<dbReference type="SUPFAM" id="SSF55869">
    <property type="entry name" value="DNA topoisomerase I domain"/>
    <property type="match status" value="1"/>
</dbReference>
<dbReference type="PRINTS" id="PR00416">
    <property type="entry name" value="EUTPISMRASEI"/>
</dbReference>
<keyword evidence="4" id="KW-0799">Topoisomerase</keyword>
<dbReference type="Gene3D" id="3.90.15.10">
    <property type="entry name" value="Topoisomerase I, Chain A, domain 3"/>
    <property type="match status" value="1"/>
</dbReference>
<evidence type="ECO:0000313" key="9">
    <source>
        <dbReference type="EMBL" id="CEK11036.1"/>
    </source>
</evidence>
<dbReference type="EC" id="5.6.2.1" evidence="3"/>
<dbReference type="OrthoDB" id="9778962at2"/>
<evidence type="ECO:0000256" key="5">
    <source>
        <dbReference type="ARBA" id="ARBA00023125"/>
    </source>
</evidence>
<dbReference type="Pfam" id="PF21338">
    <property type="entry name" value="Top1B_N_bact"/>
    <property type="match status" value="1"/>
</dbReference>
<dbReference type="Pfam" id="PF01028">
    <property type="entry name" value="Topoisom_I"/>
    <property type="match status" value="1"/>
</dbReference>
<name>A0A0A8UU36_LEGHA</name>
<gene>
    <name evidence="9" type="ORF">LHA_2010</name>
</gene>
<accession>A0A0A8UU36</accession>
<evidence type="ECO:0000259" key="8">
    <source>
        <dbReference type="Pfam" id="PF21338"/>
    </source>
</evidence>
<dbReference type="EMBL" id="LN681225">
    <property type="protein sequence ID" value="CEK11036.1"/>
    <property type="molecule type" value="Genomic_DNA"/>
</dbReference>
<sequence>MEISLYSVEECEKIAKNASLRYVNDSLSGISRKRSGKNFSYYYPDGTRVTDLKELKRIQELAIPPAYHDVWICPFPNGHIQATARDDRNRKQYRYHSLWQEIRQQQKFHMMTNFGKALPAIRKHVNQVLNKPPSLDKTQIICAIIYLLDKSCMRIGNTVYAKENQSYGLTTLRKKHLSITEDQVSLDFEGKNATHWHIDLKDRKIVKVLKKCEEIPGYEIFKYIDENKNIKVVTSQEINGYLYALTKKPFTAKDFRTWIACREILYGLVKLTKTEKKPTAKLLNEALKEVAQLLGHTPAICQRNYIHPQILHDWRHGKLHQWATKNRRYINTLDKDKLLLYWLKKHNKLSNGPY</sequence>
<dbReference type="SUPFAM" id="SSF56349">
    <property type="entry name" value="DNA breaking-rejoining enzymes"/>
    <property type="match status" value="1"/>
</dbReference>
<evidence type="ECO:0000313" key="10">
    <source>
        <dbReference type="Proteomes" id="UP000032803"/>
    </source>
</evidence>
<feature type="domain" description="DNA topoisomerase I catalytic core eukaryotic-type" evidence="7">
    <location>
        <begin position="100"/>
        <end position="312"/>
    </location>
</feature>
<evidence type="ECO:0000256" key="3">
    <source>
        <dbReference type="ARBA" id="ARBA00012891"/>
    </source>
</evidence>
<keyword evidence="10" id="KW-1185">Reference proteome</keyword>